<protein>
    <recommendedName>
        <fullName evidence="5">Fe/B12 periplasmic-binding domain-containing protein</fullName>
    </recommendedName>
</protein>
<dbReference type="GO" id="GO:0030288">
    <property type="term" value="C:outer membrane-bounded periplasmic space"/>
    <property type="evidence" value="ECO:0007669"/>
    <property type="project" value="TreeGrafter"/>
</dbReference>
<dbReference type="InterPro" id="IPR051313">
    <property type="entry name" value="Bact_iron-sidero_bind"/>
</dbReference>
<reference evidence="6 7" key="1">
    <citation type="journal article" date="2017" name="Elife">
        <title>Extensive horizontal gene transfer in cheese-associated bacteria.</title>
        <authorList>
            <person name="Bonham K.S."/>
            <person name="Wolfe B.E."/>
            <person name="Dutton R.J."/>
        </authorList>
    </citation>
    <scope>NUCLEOTIDE SEQUENCE [LARGE SCALE GENOMIC DNA]</scope>
    <source>
        <strain evidence="6 7">JB5</strain>
    </source>
</reference>
<name>A0A2A3X7M2_BREAU</name>
<dbReference type="InterPro" id="IPR002491">
    <property type="entry name" value="ABC_transptr_periplasmic_BD"/>
</dbReference>
<dbReference type="SUPFAM" id="SSF53807">
    <property type="entry name" value="Helical backbone' metal receptor"/>
    <property type="match status" value="1"/>
</dbReference>
<comment type="similarity">
    <text evidence="2">Belongs to the bacterial solute-binding protein 8 family.</text>
</comment>
<evidence type="ECO:0000256" key="3">
    <source>
        <dbReference type="ARBA" id="ARBA00022448"/>
    </source>
</evidence>
<dbReference type="PANTHER" id="PTHR30532:SF1">
    <property type="entry name" value="IRON(3+)-HYDROXAMATE-BINDING PROTEIN FHUD"/>
    <property type="match status" value="1"/>
</dbReference>
<dbReference type="EMBL" id="NRGX01000001">
    <property type="protein sequence ID" value="PCC19696.1"/>
    <property type="molecule type" value="Genomic_DNA"/>
</dbReference>
<keyword evidence="4" id="KW-0732">Signal</keyword>
<evidence type="ECO:0000256" key="1">
    <source>
        <dbReference type="ARBA" id="ARBA00004196"/>
    </source>
</evidence>
<evidence type="ECO:0000313" key="6">
    <source>
        <dbReference type="EMBL" id="PCC19696.1"/>
    </source>
</evidence>
<dbReference type="PROSITE" id="PS50983">
    <property type="entry name" value="FE_B12_PBP"/>
    <property type="match status" value="1"/>
</dbReference>
<proteinExistence type="inferred from homology"/>
<dbReference type="GO" id="GO:1901678">
    <property type="term" value="P:iron coordination entity transport"/>
    <property type="evidence" value="ECO:0007669"/>
    <property type="project" value="UniProtKB-ARBA"/>
</dbReference>
<evidence type="ECO:0000259" key="5">
    <source>
        <dbReference type="PROSITE" id="PS50983"/>
    </source>
</evidence>
<sequence>MVSDSYEVDVEKVASYEPDVISAASWNVTDEAVYEQLSDIAPVVVPKSESTKPDWDVSAQVVGEASGKKDEVLEAIAATKESMKSLGEELNQLDADFTTAINGASPASLDWLINDSGIEDVLEK</sequence>
<evidence type="ECO:0000313" key="7">
    <source>
        <dbReference type="Proteomes" id="UP000218377"/>
    </source>
</evidence>
<dbReference type="PANTHER" id="PTHR30532">
    <property type="entry name" value="IRON III DICITRATE-BINDING PERIPLASMIC PROTEIN"/>
    <property type="match status" value="1"/>
</dbReference>
<evidence type="ECO:0000256" key="2">
    <source>
        <dbReference type="ARBA" id="ARBA00008814"/>
    </source>
</evidence>
<dbReference type="RefSeq" id="WP_096158629.1">
    <property type="nucleotide sequence ID" value="NZ_NRGX01000001.1"/>
</dbReference>
<evidence type="ECO:0000256" key="4">
    <source>
        <dbReference type="ARBA" id="ARBA00022729"/>
    </source>
</evidence>
<accession>A0A2A3X7M2</accession>
<dbReference type="AlphaFoldDB" id="A0A2A3X7M2"/>
<keyword evidence="3" id="KW-0813">Transport</keyword>
<organism evidence="6 7">
    <name type="scientific">Brevibacterium aurantiacum</name>
    <dbReference type="NCBI Taxonomy" id="273384"/>
    <lineage>
        <taxon>Bacteria</taxon>
        <taxon>Bacillati</taxon>
        <taxon>Actinomycetota</taxon>
        <taxon>Actinomycetes</taxon>
        <taxon>Micrococcales</taxon>
        <taxon>Brevibacteriaceae</taxon>
        <taxon>Brevibacterium</taxon>
    </lineage>
</organism>
<dbReference type="Gene3D" id="3.40.50.1980">
    <property type="entry name" value="Nitrogenase molybdenum iron protein domain"/>
    <property type="match status" value="1"/>
</dbReference>
<gene>
    <name evidence="6" type="ORF">CIK79_16180</name>
</gene>
<dbReference type="Pfam" id="PF01497">
    <property type="entry name" value="Peripla_BP_2"/>
    <property type="match status" value="1"/>
</dbReference>
<comment type="caution">
    <text evidence="6">The sequence shown here is derived from an EMBL/GenBank/DDBJ whole genome shotgun (WGS) entry which is preliminary data.</text>
</comment>
<comment type="subcellular location">
    <subcellularLocation>
        <location evidence="1">Cell envelope</location>
    </subcellularLocation>
</comment>
<dbReference type="Proteomes" id="UP000218377">
    <property type="component" value="Unassembled WGS sequence"/>
</dbReference>
<feature type="domain" description="Fe/B12 periplasmic-binding" evidence="5">
    <location>
        <begin position="1"/>
        <end position="124"/>
    </location>
</feature>